<accession>A0A9P5WVT2</accession>
<comment type="caution">
    <text evidence="1">The sequence shown here is derived from an EMBL/GenBank/DDBJ whole genome shotgun (WGS) entry which is preliminary data.</text>
</comment>
<organism evidence="1 2">
    <name type="scientific">Macrolepiota fuliginosa MF-IS2</name>
    <dbReference type="NCBI Taxonomy" id="1400762"/>
    <lineage>
        <taxon>Eukaryota</taxon>
        <taxon>Fungi</taxon>
        <taxon>Dikarya</taxon>
        <taxon>Basidiomycota</taxon>
        <taxon>Agaricomycotina</taxon>
        <taxon>Agaricomycetes</taxon>
        <taxon>Agaricomycetidae</taxon>
        <taxon>Agaricales</taxon>
        <taxon>Agaricineae</taxon>
        <taxon>Agaricaceae</taxon>
        <taxon>Macrolepiota</taxon>
    </lineage>
</organism>
<protein>
    <submittedName>
        <fullName evidence="1">Uncharacterized protein</fullName>
    </submittedName>
</protein>
<name>A0A9P5WVT2_9AGAR</name>
<evidence type="ECO:0000313" key="2">
    <source>
        <dbReference type="Proteomes" id="UP000807342"/>
    </source>
</evidence>
<dbReference type="EMBL" id="MU154468">
    <property type="protein sequence ID" value="KAF9439393.1"/>
    <property type="molecule type" value="Genomic_DNA"/>
</dbReference>
<feature type="non-terminal residue" evidence="1">
    <location>
        <position position="1"/>
    </location>
</feature>
<keyword evidence="2" id="KW-1185">Reference proteome</keyword>
<reference evidence="1" key="1">
    <citation type="submission" date="2020-11" db="EMBL/GenBank/DDBJ databases">
        <authorList>
            <consortium name="DOE Joint Genome Institute"/>
            <person name="Ahrendt S."/>
            <person name="Riley R."/>
            <person name="Andreopoulos W."/>
            <person name="Labutti K."/>
            <person name="Pangilinan J."/>
            <person name="Ruiz-Duenas F.J."/>
            <person name="Barrasa J.M."/>
            <person name="Sanchez-Garcia M."/>
            <person name="Camarero S."/>
            <person name="Miyauchi S."/>
            <person name="Serrano A."/>
            <person name="Linde D."/>
            <person name="Babiker R."/>
            <person name="Drula E."/>
            <person name="Ayuso-Fernandez I."/>
            <person name="Pacheco R."/>
            <person name="Padilla G."/>
            <person name="Ferreira P."/>
            <person name="Barriuso J."/>
            <person name="Kellner H."/>
            <person name="Castanera R."/>
            <person name="Alfaro M."/>
            <person name="Ramirez L."/>
            <person name="Pisabarro A.G."/>
            <person name="Kuo A."/>
            <person name="Tritt A."/>
            <person name="Lipzen A."/>
            <person name="He G."/>
            <person name="Yan M."/>
            <person name="Ng V."/>
            <person name="Cullen D."/>
            <person name="Martin F."/>
            <person name="Rosso M.-N."/>
            <person name="Henrissat B."/>
            <person name="Hibbett D."/>
            <person name="Martinez A.T."/>
            <person name="Grigoriev I.V."/>
        </authorList>
    </citation>
    <scope>NUCLEOTIDE SEQUENCE</scope>
    <source>
        <strain evidence="1">MF-IS2</strain>
    </source>
</reference>
<dbReference type="Proteomes" id="UP000807342">
    <property type="component" value="Unassembled WGS sequence"/>
</dbReference>
<sequence>LPTSTAFIVNELSSVQDMWNAVVSKYMYKGAFSQTCLQHDFLSLQCPKNGDVQQFLADLCSHHTELKSMGVTINDDNYQSTIISSLPWALANFASMQLLATTLYPSLSGGTIEPNHLINMICDKWEWI</sequence>
<proteinExistence type="predicted"/>
<dbReference type="AlphaFoldDB" id="A0A9P5WVT2"/>
<evidence type="ECO:0000313" key="1">
    <source>
        <dbReference type="EMBL" id="KAF9439393.1"/>
    </source>
</evidence>
<dbReference type="OrthoDB" id="3263038at2759"/>
<gene>
    <name evidence="1" type="ORF">P691DRAFT_690930</name>
</gene>
<dbReference type="Pfam" id="PF14223">
    <property type="entry name" value="Retrotran_gag_2"/>
    <property type="match status" value="1"/>
</dbReference>